<dbReference type="Pfam" id="PF22014">
    <property type="entry name" value="DUF6932"/>
    <property type="match status" value="1"/>
</dbReference>
<accession>A0ABS7A271</accession>
<evidence type="ECO:0008006" key="3">
    <source>
        <dbReference type="Google" id="ProtNLM"/>
    </source>
</evidence>
<dbReference type="InterPro" id="IPR053860">
    <property type="entry name" value="DUF6932"/>
</dbReference>
<keyword evidence="2" id="KW-1185">Reference proteome</keyword>
<dbReference type="EMBL" id="JAHYBZ010000001">
    <property type="protein sequence ID" value="MBW6396389.1"/>
    <property type="molecule type" value="Genomic_DNA"/>
</dbReference>
<reference evidence="1 2" key="1">
    <citation type="submission" date="2021-07" db="EMBL/GenBank/DDBJ databases">
        <authorList>
            <person name="So Y."/>
        </authorList>
    </citation>
    <scope>NUCLEOTIDE SEQUENCE [LARGE SCALE GENOMIC DNA]</scope>
    <source>
        <strain evidence="1 2">HJA6</strain>
    </source>
</reference>
<comment type="caution">
    <text evidence="1">The sequence shown here is derived from an EMBL/GenBank/DDBJ whole genome shotgun (WGS) entry which is preliminary data.</text>
</comment>
<sequence length="163" mass="17855">MAQVVTQFGTTPHRRSLLQGLLNYRQALRSLAITQGSQWIGGSFLEDCEHQRGRPPQDIDVLTLIEPPSAFLTPDAWAAHIASNAPAFQALTTPASKATYGCDAYFMELYAPPMMVVASTHYWFGLFSHSRKMEWKGLVEVPLGASNADDDAALAELARMNGS</sequence>
<dbReference type="Proteomes" id="UP001196565">
    <property type="component" value="Unassembled WGS sequence"/>
</dbReference>
<proteinExistence type="predicted"/>
<gene>
    <name evidence="1" type="ORF">KPL78_00955</name>
</gene>
<organism evidence="1 2">
    <name type="scientific">Roseomonas alba</name>
    <dbReference type="NCBI Taxonomy" id="2846776"/>
    <lineage>
        <taxon>Bacteria</taxon>
        <taxon>Pseudomonadati</taxon>
        <taxon>Pseudomonadota</taxon>
        <taxon>Alphaproteobacteria</taxon>
        <taxon>Acetobacterales</taxon>
        <taxon>Roseomonadaceae</taxon>
        <taxon>Roseomonas</taxon>
    </lineage>
</organism>
<evidence type="ECO:0000313" key="2">
    <source>
        <dbReference type="Proteomes" id="UP001196565"/>
    </source>
</evidence>
<evidence type="ECO:0000313" key="1">
    <source>
        <dbReference type="EMBL" id="MBW6396389.1"/>
    </source>
</evidence>
<name>A0ABS7A271_9PROT</name>
<protein>
    <recommendedName>
        <fullName evidence="3">Nucleotidyltransferase family protein</fullName>
    </recommendedName>
</protein>